<evidence type="ECO:0000256" key="1">
    <source>
        <dbReference type="ARBA" id="ARBA00007452"/>
    </source>
</evidence>
<evidence type="ECO:0000256" key="4">
    <source>
        <dbReference type="ARBA" id="ARBA00023172"/>
    </source>
</evidence>
<organism evidence="9 10">
    <name type="scientific">Mesorhizobium liriopis</name>
    <dbReference type="NCBI Taxonomy" id="2953882"/>
    <lineage>
        <taxon>Bacteria</taxon>
        <taxon>Pseudomonadati</taxon>
        <taxon>Pseudomonadota</taxon>
        <taxon>Alphaproteobacteria</taxon>
        <taxon>Hyphomicrobiales</taxon>
        <taxon>Phyllobacteriaceae</taxon>
        <taxon>Mesorhizobium</taxon>
    </lineage>
</organism>
<dbReference type="Pfam" id="PF02565">
    <property type="entry name" value="RecO_C"/>
    <property type="match status" value="1"/>
</dbReference>
<protein>
    <recommendedName>
        <fullName evidence="2 7">DNA repair protein RecO</fullName>
    </recommendedName>
    <alternativeName>
        <fullName evidence="6 7">Recombination protein O</fullName>
    </alternativeName>
</protein>
<evidence type="ECO:0000313" key="10">
    <source>
        <dbReference type="Proteomes" id="UP001205906"/>
    </source>
</evidence>
<dbReference type="InterPro" id="IPR037278">
    <property type="entry name" value="ARFGAP/RecO"/>
</dbReference>
<feature type="domain" description="DNA replication/recombination mediator RecO N-terminal" evidence="8">
    <location>
        <begin position="1"/>
        <end position="73"/>
    </location>
</feature>
<comment type="function">
    <text evidence="7">Involved in DNA repair and RecF pathway recombination.</text>
</comment>
<dbReference type="HAMAP" id="MF_00201">
    <property type="entry name" value="RecO"/>
    <property type="match status" value="1"/>
</dbReference>
<dbReference type="SUPFAM" id="SSF57863">
    <property type="entry name" value="ArfGap/RecO-like zinc finger"/>
    <property type="match status" value="1"/>
</dbReference>
<dbReference type="Gene3D" id="2.40.50.140">
    <property type="entry name" value="Nucleic acid-binding proteins"/>
    <property type="match status" value="1"/>
</dbReference>
<accession>A0ABT1C1I5</accession>
<dbReference type="Proteomes" id="UP001205906">
    <property type="component" value="Unassembled WGS sequence"/>
</dbReference>
<evidence type="ECO:0000256" key="7">
    <source>
        <dbReference type="HAMAP-Rule" id="MF_00201"/>
    </source>
</evidence>
<dbReference type="EMBL" id="JAMXQS010000001">
    <property type="protein sequence ID" value="MCO6048684.1"/>
    <property type="molecule type" value="Genomic_DNA"/>
</dbReference>
<evidence type="ECO:0000313" key="9">
    <source>
        <dbReference type="EMBL" id="MCO6048684.1"/>
    </source>
</evidence>
<dbReference type="InterPro" id="IPR022572">
    <property type="entry name" value="DNA_rep/recomb_RecO_N"/>
</dbReference>
<dbReference type="SUPFAM" id="SSF50249">
    <property type="entry name" value="Nucleic acid-binding proteins"/>
    <property type="match status" value="1"/>
</dbReference>
<keyword evidence="5 7" id="KW-0234">DNA repair</keyword>
<name>A0ABT1C1I5_9HYPH</name>
<sequence>MEWRDEGIVLGTRKHGETAAIAEVMTRAHGRHLGLVHGGRSRRQRPVLQPGNKVDLVWRARVDEQLGTFQVEPLELNAAQFMESAVAVYALQTLAAHLRLLPERDPHPALYEALLAILDHLGEPAVAGELFVRFELLLLEELGVGLDLSQCAVTGSRQSLAYVSPKSGRAVSLAAGEQWKDRLLPLPNFLLLRAGEGASASAVNDGFRLTDHFLLRDVYNQRDQAEPESRASLLGALNKTLSSAEN</sequence>
<dbReference type="InterPro" id="IPR042242">
    <property type="entry name" value="RecO_C"/>
</dbReference>
<evidence type="ECO:0000259" key="8">
    <source>
        <dbReference type="Pfam" id="PF11967"/>
    </source>
</evidence>
<evidence type="ECO:0000256" key="3">
    <source>
        <dbReference type="ARBA" id="ARBA00022763"/>
    </source>
</evidence>
<keyword evidence="3 7" id="KW-0227">DNA damage</keyword>
<dbReference type="Gene3D" id="1.20.1440.120">
    <property type="entry name" value="Recombination protein O, C-terminal domain"/>
    <property type="match status" value="1"/>
</dbReference>
<gene>
    <name evidence="7 9" type="primary">recO</name>
    <name evidence="9" type="ORF">NGM99_02625</name>
</gene>
<evidence type="ECO:0000256" key="5">
    <source>
        <dbReference type="ARBA" id="ARBA00023204"/>
    </source>
</evidence>
<evidence type="ECO:0000256" key="6">
    <source>
        <dbReference type="ARBA" id="ARBA00033409"/>
    </source>
</evidence>
<dbReference type="Pfam" id="PF11967">
    <property type="entry name" value="RecO_N"/>
    <property type="match status" value="1"/>
</dbReference>
<dbReference type="RefSeq" id="WP_252815638.1">
    <property type="nucleotide sequence ID" value="NZ_JAMXQS010000001.1"/>
</dbReference>
<evidence type="ECO:0000256" key="2">
    <source>
        <dbReference type="ARBA" id="ARBA00021310"/>
    </source>
</evidence>
<dbReference type="PANTHER" id="PTHR33991">
    <property type="entry name" value="DNA REPAIR PROTEIN RECO"/>
    <property type="match status" value="1"/>
</dbReference>
<comment type="caution">
    <text evidence="9">The sequence shown here is derived from an EMBL/GenBank/DDBJ whole genome shotgun (WGS) entry which is preliminary data.</text>
</comment>
<dbReference type="InterPro" id="IPR012340">
    <property type="entry name" value="NA-bd_OB-fold"/>
</dbReference>
<keyword evidence="10" id="KW-1185">Reference proteome</keyword>
<proteinExistence type="inferred from homology"/>
<dbReference type="InterPro" id="IPR003717">
    <property type="entry name" value="RecO"/>
</dbReference>
<comment type="similarity">
    <text evidence="1 7">Belongs to the RecO family.</text>
</comment>
<dbReference type="NCBIfam" id="TIGR00613">
    <property type="entry name" value="reco"/>
    <property type="match status" value="1"/>
</dbReference>
<dbReference type="PANTHER" id="PTHR33991:SF1">
    <property type="entry name" value="DNA REPAIR PROTEIN RECO"/>
    <property type="match status" value="1"/>
</dbReference>
<keyword evidence="4 7" id="KW-0233">DNA recombination</keyword>
<reference evidence="9 10" key="1">
    <citation type="submission" date="2022-06" db="EMBL/GenBank/DDBJ databases">
        <title>Mesorhizobium sp. strain RP14 Genome sequencing and assembly.</title>
        <authorList>
            <person name="Kim I."/>
        </authorList>
    </citation>
    <scope>NUCLEOTIDE SEQUENCE [LARGE SCALE GENOMIC DNA]</scope>
    <source>
        <strain evidence="10">RP14(2022)</strain>
    </source>
</reference>